<evidence type="ECO:0000256" key="1">
    <source>
        <dbReference type="SAM" id="Phobius"/>
    </source>
</evidence>
<feature type="domain" description="FecR protein" evidence="2">
    <location>
        <begin position="155"/>
        <end position="237"/>
    </location>
</feature>
<protein>
    <submittedName>
        <fullName evidence="3">FecR domain-containing protein</fullName>
    </submittedName>
</protein>
<dbReference type="SUPFAM" id="SSF49899">
    <property type="entry name" value="Concanavalin A-like lectins/glucanases"/>
    <property type="match status" value="1"/>
</dbReference>
<name>A0ABY7VT16_9BACT</name>
<proteinExistence type="predicted"/>
<evidence type="ECO:0000313" key="3">
    <source>
        <dbReference type="EMBL" id="WDE97335.1"/>
    </source>
</evidence>
<feature type="transmembrane region" description="Helical" evidence="1">
    <location>
        <begin position="87"/>
        <end position="105"/>
    </location>
</feature>
<dbReference type="EMBL" id="CP117811">
    <property type="protein sequence ID" value="WDE97335.1"/>
    <property type="molecule type" value="Genomic_DNA"/>
</dbReference>
<dbReference type="InterPro" id="IPR013320">
    <property type="entry name" value="ConA-like_dom_sf"/>
</dbReference>
<dbReference type="Pfam" id="PF13385">
    <property type="entry name" value="Laminin_G_3"/>
    <property type="match status" value="1"/>
</dbReference>
<keyword evidence="1" id="KW-0472">Membrane</keyword>
<organism evidence="3 4">
    <name type="scientific">Lentisphaera profundi</name>
    <dbReference type="NCBI Taxonomy" id="1658616"/>
    <lineage>
        <taxon>Bacteria</taxon>
        <taxon>Pseudomonadati</taxon>
        <taxon>Lentisphaerota</taxon>
        <taxon>Lentisphaeria</taxon>
        <taxon>Lentisphaerales</taxon>
        <taxon>Lentisphaeraceae</taxon>
        <taxon>Lentisphaera</taxon>
    </lineage>
</organism>
<reference evidence="3 4" key="1">
    <citation type="submission" date="2023-02" db="EMBL/GenBank/DDBJ databases">
        <title>Genome sequence of Lentisphaera profundi SAORIC-696.</title>
        <authorList>
            <person name="Kim e."/>
            <person name="Cho J.-C."/>
            <person name="Choi A."/>
            <person name="Kang I."/>
        </authorList>
    </citation>
    <scope>NUCLEOTIDE SEQUENCE [LARGE SCALE GENOMIC DNA]</scope>
    <source>
        <strain evidence="3 4">SAORIC-696</strain>
    </source>
</reference>
<keyword evidence="1" id="KW-1133">Transmembrane helix</keyword>
<dbReference type="PANTHER" id="PTHR30273:SF2">
    <property type="entry name" value="PROTEIN FECR"/>
    <property type="match status" value="1"/>
</dbReference>
<dbReference type="RefSeq" id="WP_274151655.1">
    <property type="nucleotide sequence ID" value="NZ_CP117811.1"/>
</dbReference>
<dbReference type="InterPro" id="IPR012373">
    <property type="entry name" value="Ferrdict_sens_TM"/>
</dbReference>
<keyword evidence="4" id="KW-1185">Reference proteome</keyword>
<sequence length="528" mass="59268">MKKFDETRTQQLISSLIDENISAEEMNELNELLQDSPEALDMYLSMTKIDMEMHQDTSLLSHYSDIKPQVKEDLPETVEHLKKCLRLFQLVAAFLVAFIAINYVLPRNQPIKEEVNGSSPGVLAHILKLSEDIKWSKAKAKVGDPIGEEVLIIQKGSINLKYENGAEIKLVGPAEYKLHDQDSATLSYGRLAARIPEAAQGFTIDAPKALITDLGTEFALNVNKQGESKIFVYEGEVVGALLGPDGNTLKHSNLYAKDAVSIDSRSGTLKTLKDTKNFIRIAESPEASLHINQAYVNAVHNSDPIAYWRFNTEDTELITNEMSTSYSGALTGKAKIENGFLVFEKGTKGAFVVDEPIQNINSQGHSIEMWVKPLERSKDMMALASLVALGKPKNNETVKHLAYFGLTPQKSFNRHSPFNFWFASRFPARSGNYGVNCYANQDYKGQHWYHLVCIKNKNSLDIYVNGQLANSVQHELGSGDKAYQFFVGQMDFHRQPWQLHGSIDEVALYDRPLSAREIETHYQSMLEK</sequence>
<dbReference type="PANTHER" id="PTHR30273">
    <property type="entry name" value="PERIPLASMIC SIGNAL SENSOR AND SIGMA FACTOR ACTIVATOR FECR-RELATED"/>
    <property type="match status" value="1"/>
</dbReference>
<evidence type="ECO:0000259" key="2">
    <source>
        <dbReference type="Pfam" id="PF04773"/>
    </source>
</evidence>
<accession>A0ABY7VT16</accession>
<evidence type="ECO:0000313" key="4">
    <source>
        <dbReference type="Proteomes" id="UP001214250"/>
    </source>
</evidence>
<dbReference type="Gene3D" id="2.60.120.200">
    <property type="match status" value="1"/>
</dbReference>
<dbReference type="InterPro" id="IPR006860">
    <property type="entry name" value="FecR"/>
</dbReference>
<keyword evidence="1" id="KW-0812">Transmembrane</keyword>
<gene>
    <name evidence="3" type="ORF">PQO03_05140</name>
</gene>
<dbReference type="Proteomes" id="UP001214250">
    <property type="component" value="Chromosome 1"/>
</dbReference>
<dbReference type="Pfam" id="PF04773">
    <property type="entry name" value="FecR"/>
    <property type="match status" value="1"/>
</dbReference>